<keyword evidence="2" id="KW-1185">Reference proteome</keyword>
<dbReference type="Proteomes" id="UP000235145">
    <property type="component" value="Unassembled WGS sequence"/>
</dbReference>
<evidence type="ECO:0000313" key="2">
    <source>
        <dbReference type="Proteomes" id="UP000235145"/>
    </source>
</evidence>
<sequence length="111" mass="12503">MRCSVEEEEEQIIAHFLGTLKPEIADIVHLQQYWTQSTCYTCFSMLQMSRCGLYGEGMSKQTTGHFGGGTDPVYDTEGKDESDGEEIEVVYADHGNALFTKRVLNVDVEKQ</sequence>
<reference evidence="1 2" key="1">
    <citation type="journal article" date="2017" name="Nat. Commun.">
        <title>Genome assembly with in vitro proximity ligation data and whole-genome triplication in lettuce.</title>
        <authorList>
            <person name="Reyes-Chin-Wo S."/>
            <person name="Wang Z."/>
            <person name="Yang X."/>
            <person name="Kozik A."/>
            <person name="Arikit S."/>
            <person name="Song C."/>
            <person name="Xia L."/>
            <person name="Froenicke L."/>
            <person name="Lavelle D.O."/>
            <person name="Truco M.J."/>
            <person name="Xia R."/>
            <person name="Zhu S."/>
            <person name="Xu C."/>
            <person name="Xu H."/>
            <person name="Xu X."/>
            <person name="Cox K."/>
            <person name="Korf I."/>
            <person name="Meyers B.C."/>
            <person name="Michelmore R.W."/>
        </authorList>
    </citation>
    <scope>NUCLEOTIDE SEQUENCE [LARGE SCALE GENOMIC DNA]</scope>
    <source>
        <strain evidence="2">cv. Salinas</strain>
        <tissue evidence="1">Seedlings</tissue>
    </source>
</reference>
<name>A0A9R1WHR8_LACSA</name>
<comment type="caution">
    <text evidence="1">The sequence shown here is derived from an EMBL/GenBank/DDBJ whole genome shotgun (WGS) entry which is preliminary data.</text>
</comment>
<protein>
    <submittedName>
        <fullName evidence="1">Uncharacterized protein</fullName>
    </submittedName>
</protein>
<organism evidence="1 2">
    <name type="scientific">Lactuca sativa</name>
    <name type="common">Garden lettuce</name>
    <dbReference type="NCBI Taxonomy" id="4236"/>
    <lineage>
        <taxon>Eukaryota</taxon>
        <taxon>Viridiplantae</taxon>
        <taxon>Streptophyta</taxon>
        <taxon>Embryophyta</taxon>
        <taxon>Tracheophyta</taxon>
        <taxon>Spermatophyta</taxon>
        <taxon>Magnoliopsida</taxon>
        <taxon>eudicotyledons</taxon>
        <taxon>Gunneridae</taxon>
        <taxon>Pentapetalae</taxon>
        <taxon>asterids</taxon>
        <taxon>campanulids</taxon>
        <taxon>Asterales</taxon>
        <taxon>Asteraceae</taxon>
        <taxon>Cichorioideae</taxon>
        <taxon>Cichorieae</taxon>
        <taxon>Lactucinae</taxon>
        <taxon>Lactuca</taxon>
    </lineage>
</organism>
<proteinExistence type="predicted"/>
<gene>
    <name evidence="1" type="ORF">LSAT_V11C200051640</name>
</gene>
<dbReference type="AlphaFoldDB" id="A0A9R1WHR8"/>
<evidence type="ECO:0000313" key="1">
    <source>
        <dbReference type="EMBL" id="KAJ0224039.1"/>
    </source>
</evidence>
<dbReference type="EMBL" id="NBSK02000002">
    <property type="protein sequence ID" value="KAJ0224039.1"/>
    <property type="molecule type" value="Genomic_DNA"/>
</dbReference>
<accession>A0A9R1WHR8</accession>